<dbReference type="RefSeq" id="XP_013790930.1">
    <property type="nucleotide sequence ID" value="XM_013935476.2"/>
</dbReference>
<dbReference type="InterPro" id="IPR036249">
    <property type="entry name" value="Thioredoxin-like_sf"/>
</dbReference>
<reference evidence="3" key="1">
    <citation type="submission" date="2025-08" db="UniProtKB">
        <authorList>
            <consortium name="RefSeq"/>
        </authorList>
    </citation>
    <scope>IDENTIFICATION</scope>
    <source>
        <tissue evidence="3">Muscle</tissue>
    </source>
</reference>
<name>A0ABM1BY71_LIMPO</name>
<dbReference type="GeneID" id="106474786"/>
<protein>
    <submittedName>
        <fullName evidence="3">Protein SCO1 homolog, mitochondrial-like isoform X1</fullName>
    </submittedName>
</protein>
<dbReference type="PANTHER" id="PTHR12151">
    <property type="entry name" value="ELECTRON TRANSPORT PROTIN SCO1/SENC FAMILY MEMBER"/>
    <property type="match status" value="1"/>
</dbReference>
<dbReference type="SUPFAM" id="SSF52833">
    <property type="entry name" value="Thioredoxin-like"/>
    <property type="match status" value="1"/>
</dbReference>
<organism evidence="2 3">
    <name type="scientific">Limulus polyphemus</name>
    <name type="common">Atlantic horseshoe crab</name>
    <dbReference type="NCBI Taxonomy" id="6850"/>
    <lineage>
        <taxon>Eukaryota</taxon>
        <taxon>Metazoa</taxon>
        <taxon>Ecdysozoa</taxon>
        <taxon>Arthropoda</taxon>
        <taxon>Chelicerata</taxon>
        <taxon>Merostomata</taxon>
        <taxon>Xiphosura</taxon>
        <taxon>Limulidae</taxon>
        <taxon>Limulus</taxon>
    </lineage>
</organism>
<proteinExistence type="inferred from homology"/>
<sequence length="359" mass="40703">MLLLVYGSRLIRKPWFGILHKILTSSILRTQETHYSKSCIFQKRISLSNVFSKSYYTIYSNSDRPKSLMLSRLVLPMAIPGVVPLLRKREVRIKVICATCRWRTSLCSSWVQWSKVGKLGDSCRRLSTGSDLPKGKKSTGKGKGPITWKSLLVTFGIGGMFLMGMQYVKNEKELAIAKERKKALGKASIGGSFDLIDSKGQPCSSQDFHGQWVLLYFGFTHCPDICPDEIEKMVQVVEVLEKQENASKIVPVFITVDPERDNVEAVASYTKEFSPKLIGLTGSKEQIQKATRAFRVYFSAGPRDDDDDYIVDHTIIIYLIDPEGQFVDYYGQNRTAEEIASSIQLNMAKYQKMNKKSWF</sequence>
<comment type="similarity">
    <text evidence="1">Belongs to the SCO1/2 family.</text>
</comment>
<dbReference type="PANTHER" id="PTHR12151:SF5">
    <property type="entry name" value="AT19154P"/>
    <property type="match status" value="1"/>
</dbReference>
<keyword evidence="2" id="KW-1185">Reference proteome</keyword>
<dbReference type="Gene3D" id="3.40.30.10">
    <property type="entry name" value="Glutaredoxin"/>
    <property type="match status" value="1"/>
</dbReference>
<dbReference type="Proteomes" id="UP000694941">
    <property type="component" value="Unplaced"/>
</dbReference>
<evidence type="ECO:0000313" key="3">
    <source>
        <dbReference type="RefSeq" id="XP_013790930.1"/>
    </source>
</evidence>
<dbReference type="CDD" id="cd02968">
    <property type="entry name" value="SCO"/>
    <property type="match status" value="1"/>
</dbReference>
<dbReference type="InterPro" id="IPR003782">
    <property type="entry name" value="SCO1/SenC"/>
</dbReference>
<evidence type="ECO:0000256" key="1">
    <source>
        <dbReference type="ARBA" id="ARBA00010996"/>
    </source>
</evidence>
<gene>
    <name evidence="3" type="primary">LOC106474786</name>
</gene>
<dbReference type="Pfam" id="PF02630">
    <property type="entry name" value="SCO1-SenC"/>
    <property type="match status" value="1"/>
</dbReference>
<accession>A0ABM1BY71</accession>
<evidence type="ECO:0000313" key="2">
    <source>
        <dbReference type="Proteomes" id="UP000694941"/>
    </source>
</evidence>